<reference evidence="8 9" key="1">
    <citation type="submission" date="2013-07" db="EMBL/GenBank/DDBJ databases">
        <authorList>
            <person name="Schaap P.J."/>
            <person name="Mehboob F."/>
            <person name="Oosterkamp M.J."/>
            <person name="de Vos W.M."/>
            <person name="Stams A.J.M."/>
            <person name="Koehorst J.J."/>
        </authorList>
    </citation>
    <scope>NUCLEOTIDE SEQUENCE [LARGE SCALE GENOMIC DNA]</scope>
    <source>
        <strain evidence="8 9">AW-1</strain>
    </source>
</reference>
<dbReference type="Pfam" id="PF00114">
    <property type="entry name" value="Pilin"/>
    <property type="match status" value="1"/>
</dbReference>
<dbReference type="GO" id="GO:0015627">
    <property type="term" value="C:type II protein secretion system complex"/>
    <property type="evidence" value="ECO:0007669"/>
    <property type="project" value="InterPro"/>
</dbReference>
<evidence type="ECO:0000256" key="2">
    <source>
        <dbReference type="ARBA" id="ARBA00011156"/>
    </source>
</evidence>
<dbReference type="GO" id="GO:0007155">
    <property type="term" value="P:cell adhesion"/>
    <property type="evidence" value="ECO:0007669"/>
    <property type="project" value="InterPro"/>
</dbReference>
<organism evidence="8 9">
    <name type="scientific">Stutzerimonas chloritidismutans AW-1</name>
    <dbReference type="NCBI Taxonomy" id="1263865"/>
    <lineage>
        <taxon>Bacteria</taxon>
        <taxon>Pseudomonadati</taxon>
        <taxon>Pseudomonadota</taxon>
        <taxon>Gammaproteobacteria</taxon>
        <taxon>Pseudomonadales</taxon>
        <taxon>Pseudomonadaceae</taxon>
        <taxon>Stutzerimonas</taxon>
    </lineage>
</organism>
<keyword evidence="6" id="KW-0281">Fimbrium</keyword>
<dbReference type="Gene3D" id="3.30.700.10">
    <property type="entry name" value="Glycoprotein, Type 4 Pilin"/>
    <property type="match status" value="1"/>
</dbReference>
<dbReference type="GO" id="GO:0009289">
    <property type="term" value="C:pilus"/>
    <property type="evidence" value="ECO:0007669"/>
    <property type="project" value="InterPro"/>
</dbReference>
<dbReference type="SUPFAM" id="SSF54523">
    <property type="entry name" value="Pili subunits"/>
    <property type="match status" value="1"/>
</dbReference>
<dbReference type="RefSeq" id="WP_023444868.1">
    <property type="nucleotide sequence ID" value="NZ_AOFQ01000024.1"/>
</dbReference>
<name>V4QJ63_STUCH</name>
<accession>V4QJ63</accession>
<evidence type="ECO:0000256" key="4">
    <source>
        <dbReference type="ARBA" id="ARBA00029638"/>
    </source>
</evidence>
<evidence type="ECO:0000313" key="9">
    <source>
        <dbReference type="Proteomes" id="UP000017822"/>
    </source>
</evidence>
<dbReference type="InterPro" id="IPR001082">
    <property type="entry name" value="Pilin"/>
</dbReference>
<evidence type="ECO:0000256" key="3">
    <source>
        <dbReference type="ARBA" id="ARBA00022481"/>
    </source>
</evidence>
<dbReference type="InterPro" id="IPR012902">
    <property type="entry name" value="N_methyl_site"/>
</dbReference>
<keyword evidence="7" id="KW-0472">Membrane</keyword>
<evidence type="ECO:0000256" key="7">
    <source>
        <dbReference type="SAM" id="Phobius"/>
    </source>
</evidence>
<evidence type="ECO:0000313" key="8">
    <source>
        <dbReference type="EMBL" id="ESQ99928.1"/>
    </source>
</evidence>
<comment type="similarity">
    <text evidence="1 6">Belongs to the N-Me-Phe pilin family.</text>
</comment>
<feature type="disulfide bond" evidence="5">
    <location>
        <begin position="154"/>
        <end position="167"/>
    </location>
</feature>
<feature type="transmembrane region" description="Helical" evidence="7">
    <location>
        <begin position="12"/>
        <end position="32"/>
    </location>
</feature>
<keyword evidence="5" id="KW-1015">Disulfide bond</keyword>
<dbReference type="GO" id="GO:0015628">
    <property type="term" value="P:protein secretion by the type II secretion system"/>
    <property type="evidence" value="ECO:0007669"/>
    <property type="project" value="InterPro"/>
</dbReference>
<keyword evidence="7" id="KW-0812">Transmembrane</keyword>
<comment type="subunit">
    <text evidence="2">The pili are polar flexible filaments of about 5.4 nanometers diameter and 2.5 micrometers average length; they consist of only a single polypeptide chain arranged in a helical configuration of five subunits per turn in the assembled pilus.</text>
</comment>
<dbReference type="PANTHER" id="PTHR30093:SF34">
    <property type="entry name" value="PREPILIN PEPTIDASE-DEPENDENT PROTEIN D"/>
    <property type="match status" value="1"/>
</dbReference>
<proteinExistence type="inferred from homology"/>
<dbReference type="PRINTS" id="PR00813">
    <property type="entry name" value="BCTERIALGSPG"/>
</dbReference>
<dbReference type="Pfam" id="PF07963">
    <property type="entry name" value="N_methyl"/>
    <property type="match status" value="1"/>
</dbReference>
<dbReference type="PROSITE" id="PS00409">
    <property type="entry name" value="PROKAR_NTER_METHYL"/>
    <property type="match status" value="1"/>
</dbReference>
<dbReference type="NCBIfam" id="TIGR02532">
    <property type="entry name" value="IV_pilin_GFxxxE"/>
    <property type="match status" value="1"/>
</dbReference>
<comment type="caution">
    <text evidence="8">The sequence shown here is derived from an EMBL/GenBank/DDBJ whole genome shotgun (WGS) entry which is preliminary data.</text>
</comment>
<dbReference type="EMBL" id="AOFQ01000024">
    <property type="protein sequence ID" value="ESQ99928.1"/>
    <property type="molecule type" value="Genomic_DNA"/>
</dbReference>
<keyword evidence="7" id="KW-1133">Transmembrane helix</keyword>
<protein>
    <recommendedName>
        <fullName evidence="4">Pilin</fullName>
    </recommendedName>
</protein>
<dbReference type="InterPro" id="IPR045584">
    <property type="entry name" value="Pilin-like"/>
</dbReference>
<sequence>MKAQMQKGFTLIELMIVVAIIGILAAIAIPQYQQYVAKSQVNRVMSEVGSLRTAVEGCLLDGRLNVVATDADASGEGAVAQDCVLGATQSNLLATGGNAGTEDASITGGTPTVDNPLTTTTAIVATFGSNAAAQLTSAPSTLTWERTEGGSWVCKTDVPVAYRPSGCAAN</sequence>
<evidence type="ECO:0000256" key="6">
    <source>
        <dbReference type="RuleBase" id="RU000389"/>
    </source>
</evidence>
<dbReference type="PANTHER" id="PTHR30093">
    <property type="entry name" value="GENERAL SECRETION PATHWAY PROTEIN G"/>
    <property type="match status" value="1"/>
</dbReference>
<dbReference type="AlphaFoldDB" id="V4QJ63"/>
<gene>
    <name evidence="8" type="ORF">F753_08280</name>
</gene>
<evidence type="ECO:0000256" key="1">
    <source>
        <dbReference type="ARBA" id="ARBA00005233"/>
    </source>
</evidence>
<dbReference type="InterPro" id="IPR000983">
    <property type="entry name" value="Bac_GSPG_pilin"/>
</dbReference>
<keyword evidence="3" id="KW-0488">Methylation</keyword>
<evidence type="ECO:0000256" key="5">
    <source>
        <dbReference type="PIRSR" id="PIRSR600983-52"/>
    </source>
</evidence>
<dbReference type="Proteomes" id="UP000017822">
    <property type="component" value="Unassembled WGS sequence"/>
</dbReference>